<comment type="caution">
    <text evidence="3">The sequence shown here is derived from an EMBL/GenBank/DDBJ whole genome shotgun (WGS) entry which is preliminary data.</text>
</comment>
<dbReference type="InterPro" id="IPR005199">
    <property type="entry name" value="Glyco_hydro_79"/>
</dbReference>
<accession>A0ABD3VPW5</accession>
<name>A0ABD3VPW5_SINWO</name>
<dbReference type="EMBL" id="JBJQND010000010">
    <property type="protein sequence ID" value="KAL3863630.1"/>
    <property type="molecule type" value="Genomic_DNA"/>
</dbReference>
<feature type="chain" id="PRO_5044783459" description="Heparanase" evidence="2">
    <location>
        <begin position="25"/>
        <end position="509"/>
    </location>
</feature>
<dbReference type="Pfam" id="PF03662">
    <property type="entry name" value="Glyco_hydro_79n"/>
    <property type="match status" value="1"/>
</dbReference>
<dbReference type="Gene3D" id="3.20.20.80">
    <property type="entry name" value="Glycosidases"/>
    <property type="match status" value="1"/>
</dbReference>
<dbReference type="PANTHER" id="PTHR46145">
    <property type="entry name" value="HEPARANASE"/>
    <property type="match status" value="1"/>
</dbReference>
<dbReference type="AlphaFoldDB" id="A0ABD3VPW5"/>
<keyword evidence="2" id="KW-0732">Signal</keyword>
<evidence type="ECO:0000256" key="2">
    <source>
        <dbReference type="SAM" id="SignalP"/>
    </source>
</evidence>
<reference evidence="3 4" key="1">
    <citation type="submission" date="2024-11" db="EMBL/GenBank/DDBJ databases">
        <title>Chromosome-level genome assembly of the freshwater bivalve Anodonta woodiana.</title>
        <authorList>
            <person name="Chen X."/>
        </authorList>
    </citation>
    <scope>NUCLEOTIDE SEQUENCE [LARGE SCALE GENOMIC DNA]</scope>
    <source>
        <strain evidence="3">MN2024</strain>
        <tissue evidence="3">Gills</tissue>
    </source>
</reference>
<comment type="similarity">
    <text evidence="1">Belongs to the glycosyl hydrolase 79 family.</text>
</comment>
<keyword evidence="4" id="KW-1185">Reference proteome</keyword>
<dbReference type="SUPFAM" id="SSF51445">
    <property type="entry name" value="(Trans)glycosidases"/>
    <property type="match status" value="1"/>
</dbReference>
<evidence type="ECO:0000313" key="4">
    <source>
        <dbReference type="Proteomes" id="UP001634394"/>
    </source>
</evidence>
<evidence type="ECO:0000313" key="3">
    <source>
        <dbReference type="EMBL" id="KAL3863630.1"/>
    </source>
</evidence>
<protein>
    <recommendedName>
        <fullName evidence="5">Heparanase</fullName>
    </recommendedName>
</protein>
<gene>
    <name evidence="3" type="ORF">ACJMK2_005380</name>
</gene>
<dbReference type="InterPro" id="IPR017853">
    <property type="entry name" value="GH"/>
</dbReference>
<dbReference type="Proteomes" id="UP001634394">
    <property type="component" value="Unassembled WGS sequence"/>
</dbReference>
<proteinExistence type="inferred from homology"/>
<dbReference type="PROSITE" id="PS51257">
    <property type="entry name" value="PROKAR_LIPOPROTEIN"/>
    <property type="match status" value="1"/>
</dbReference>
<evidence type="ECO:0000256" key="1">
    <source>
        <dbReference type="ARBA" id="ARBA00009800"/>
    </source>
</evidence>
<evidence type="ECO:0008006" key="5">
    <source>
        <dbReference type="Google" id="ProtNLM"/>
    </source>
</evidence>
<dbReference type="FunFam" id="3.20.20.80:FF:000024">
    <property type="entry name" value="Heparanase 2"/>
    <property type="match status" value="1"/>
</dbReference>
<dbReference type="PANTHER" id="PTHR46145:SF4">
    <property type="entry name" value="HEPARANASE"/>
    <property type="match status" value="1"/>
</dbReference>
<feature type="signal peptide" evidence="2">
    <location>
        <begin position="1"/>
        <end position="24"/>
    </location>
</feature>
<sequence>MSRLKFYFLTVVVVHCCLLSETEPLSLPTSSSSCRINVDFDKAVHEIGDRFVGVTFDTGLVENHWETFNPRSKSVQTLAKALSPSYLRVGGTPADFLIFQDGGTSSWQKPSFAKQNHTVFNMSAQFFDELYGFAAAVSWDLIFDLNSLLRNEDGSWDPTNAMKLFQYASKKNYTISGWELGNEPDQYRLLGTVVEPEQLAVDFEHLMEILQKFPIFRNSIIIGPSVANLGQEALDFFNRFFMAKGGKYVDAATFHQYYTDGQHTHADHFLNPELLNSLVDNIVKAKSVIQMFSPGKPVWLGETSSAYFGGAPGLSDRYIAGFEWLDKLGLSAALGLEGVIRQDFYGNNYGLINNEDLSPNPDYWLTLLYKNLVGSAVFSTTFDNIDGRVRAYAHCTNIKRSLYQPGSLTVYVLNLNSEMALNITFPQFPSARLDLYLLEPVPSNDLTSRNVSLNGQILALKDEEHLPSFLPQKQIGFFSLPPQTFAFVVIPMADVPVCLKYYLDHKMFH</sequence>
<organism evidence="3 4">
    <name type="scientific">Sinanodonta woodiana</name>
    <name type="common">Chinese pond mussel</name>
    <name type="synonym">Anodonta woodiana</name>
    <dbReference type="NCBI Taxonomy" id="1069815"/>
    <lineage>
        <taxon>Eukaryota</taxon>
        <taxon>Metazoa</taxon>
        <taxon>Spiralia</taxon>
        <taxon>Lophotrochozoa</taxon>
        <taxon>Mollusca</taxon>
        <taxon>Bivalvia</taxon>
        <taxon>Autobranchia</taxon>
        <taxon>Heteroconchia</taxon>
        <taxon>Palaeoheterodonta</taxon>
        <taxon>Unionida</taxon>
        <taxon>Unionoidea</taxon>
        <taxon>Unionidae</taxon>
        <taxon>Unioninae</taxon>
        <taxon>Sinanodonta</taxon>
    </lineage>
</organism>